<feature type="region of interest" description="Disordered" evidence="1">
    <location>
        <begin position="39"/>
        <end position="82"/>
    </location>
</feature>
<accession>A0A836CJ07</accession>
<name>A0A836CJ07_9STRA</name>
<dbReference type="AlphaFoldDB" id="A0A836CJ07"/>
<evidence type="ECO:0000313" key="2">
    <source>
        <dbReference type="EMBL" id="KAG5187269.1"/>
    </source>
</evidence>
<dbReference type="Proteomes" id="UP000664859">
    <property type="component" value="Unassembled WGS sequence"/>
</dbReference>
<gene>
    <name evidence="2" type="ORF">JKP88DRAFT_307473</name>
</gene>
<dbReference type="CDD" id="cd06257">
    <property type="entry name" value="DnaJ"/>
    <property type="match status" value="1"/>
</dbReference>
<dbReference type="InterPro" id="IPR036869">
    <property type="entry name" value="J_dom_sf"/>
</dbReference>
<evidence type="ECO:0008006" key="4">
    <source>
        <dbReference type="Google" id="ProtNLM"/>
    </source>
</evidence>
<reference evidence="2" key="1">
    <citation type="submission" date="2021-02" db="EMBL/GenBank/DDBJ databases">
        <title>First Annotated Genome of the Yellow-green Alga Tribonema minus.</title>
        <authorList>
            <person name="Mahan K.M."/>
        </authorList>
    </citation>
    <scope>NUCLEOTIDE SEQUENCE</scope>
    <source>
        <strain evidence="2">UTEX B ZZ1240</strain>
    </source>
</reference>
<protein>
    <recommendedName>
        <fullName evidence="4">J domain-containing protein</fullName>
    </recommendedName>
</protein>
<dbReference type="InterPro" id="IPR001623">
    <property type="entry name" value="DnaJ_domain"/>
</dbReference>
<sequence length="239" mass="26536">MVYSPVCSKLALVWHPDVASCSQEEAKQRWAEVSSAYEELVPRPGTSGQHRGYRNRGPTGGGAGGGGGGARQQSRPRPDQTARAEAWFRHFMRHKERFYRCAAMLLMLRCVEVLSTVEAAWGSSGYKEVFVTSERTVGGVAVTTEDIGVTLPSGKTEHCIVERWWGGGRPRQRTLENGWSERTRIARRLFGPEGTMLTSSERHEAMQHFGTAAVLRAELEKGARSFMDSFMPAAWSRST</sequence>
<proteinExistence type="predicted"/>
<comment type="caution">
    <text evidence="2">The sequence shown here is derived from an EMBL/GenBank/DDBJ whole genome shotgun (WGS) entry which is preliminary data.</text>
</comment>
<dbReference type="Gene3D" id="1.10.287.110">
    <property type="entry name" value="DnaJ domain"/>
    <property type="match status" value="1"/>
</dbReference>
<feature type="compositionally biased region" description="Gly residues" evidence="1">
    <location>
        <begin position="58"/>
        <end position="70"/>
    </location>
</feature>
<evidence type="ECO:0000313" key="3">
    <source>
        <dbReference type="Proteomes" id="UP000664859"/>
    </source>
</evidence>
<evidence type="ECO:0000256" key="1">
    <source>
        <dbReference type="SAM" id="MobiDB-lite"/>
    </source>
</evidence>
<dbReference type="EMBL" id="JAFCMP010000090">
    <property type="protein sequence ID" value="KAG5187269.1"/>
    <property type="molecule type" value="Genomic_DNA"/>
</dbReference>
<keyword evidence="3" id="KW-1185">Reference proteome</keyword>
<organism evidence="2 3">
    <name type="scientific">Tribonema minus</name>
    <dbReference type="NCBI Taxonomy" id="303371"/>
    <lineage>
        <taxon>Eukaryota</taxon>
        <taxon>Sar</taxon>
        <taxon>Stramenopiles</taxon>
        <taxon>Ochrophyta</taxon>
        <taxon>PX clade</taxon>
        <taxon>Xanthophyceae</taxon>
        <taxon>Tribonematales</taxon>
        <taxon>Tribonemataceae</taxon>
        <taxon>Tribonema</taxon>
    </lineage>
</organism>